<proteinExistence type="predicted"/>
<dbReference type="PROSITE" id="PS51186">
    <property type="entry name" value="GNAT"/>
    <property type="match status" value="1"/>
</dbReference>
<dbReference type="EMBL" id="CP001700">
    <property type="protein sequence ID" value="ACU76551.1"/>
    <property type="molecule type" value="Genomic_DNA"/>
</dbReference>
<dbReference type="InterPro" id="IPR000182">
    <property type="entry name" value="GNAT_dom"/>
</dbReference>
<reference evidence="3 4" key="1">
    <citation type="journal article" date="2009" name="Stand. Genomic Sci.">
        <title>Complete genome sequence of Catenulispora acidiphila type strain (ID 139908).</title>
        <authorList>
            <person name="Copeland A."/>
            <person name="Lapidus A."/>
            <person name="Glavina Del Rio T."/>
            <person name="Nolan M."/>
            <person name="Lucas S."/>
            <person name="Chen F."/>
            <person name="Tice H."/>
            <person name="Cheng J.F."/>
            <person name="Bruce D."/>
            <person name="Goodwin L."/>
            <person name="Pitluck S."/>
            <person name="Mikhailova N."/>
            <person name="Pati A."/>
            <person name="Ivanova N."/>
            <person name="Mavromatis K."/>
            <person name="Chen A."/>
            <person name="Palaniappan K."/>
            <person name="Chain P."/>
            <person name="Land M."/>
            <person name="Hauser L."/>
            <person name="Chang Y.J."/>
            <person name="Jeffries C.D."/>
            <person name="Chertkov O."/>
            <person name="Brettin T."/>
            <person name="Detter J.C."/>
            <person name="Han C."/>
            <person name="Ali Z."/>
            <person name="Tindall B.J."/>
            <person name="Goker M."/>
            <person name="Bristow J."/>
            <person name="Eisen J.A."/>
            <person name="Markowitz V."/>
            <person name="Hugenholtz P."/>
            <person name="Kyrpides N.C."/>
            <person name="Klenk H.P."/>
        </authorList>
    </citation>
    <scope>NUCLEOTIDE SEQUENCE [LARGE SCALE GENOMIC DNA]</scope>
    <source>
        <strain evidence="4">DSM 44928 / JCM 14897 / NBRC 102108 / NRRL B-24433 / ID139908</strain>
    </source>
</reference>
<dbReference type="Pfam" id="PF00583">
    <property type="entry name" value="Acetyltransf_1"/>
    <property type="match status" value="1"/>
</dbReference>
<dbReference type="Proteomes" id="UP000000851">
    <property type="component" value="Chromosome"/>
</dbReference>
<name>C7QDW3_CATAD</name>
<keyword evidence="4" id="KW-1185">Reference proteome</keyword>
<dbReference type="GO" id="GO:0008080">
    <property type="term" value="F:N-acetyltransferase activity"/>
    <property type="evidence" value="ECO:0007669"/>
    <property type="project" value="InterPro"/>
</dbReference>
<dbReference type="STRING" id="479433.Caci_7727"/>
<dbReference type="InterPro" id="IPR050769">
    <property type="entry name" value="NAT_camello-type"/>
</dbReference>
<dbReference type="HOGENOM" id="CLU_105867_0_0_11"/>
<dbReference type="RefSeq" id="WP_015796276.1">
    <property type="nucleotide sequence ID" value="NC_013131.1"/>
</dbReference>
<dbReference type="InParanoid" id="C7QDW3"/>
<feature type="domain" description="N-acetyltransferase" evidence="2">
    <location>
        <begin position="8"/>
        <end position="202"/>
    </location>
</feature>
<dbReference type="Gene3D" id="3.40.630.30">
    <property type="match status" value="1"/>
</dbReference>
<accession>C7QDW3</accession>
<keyword evidence="1 3" id="KW-0808">Transferase</keyword>
<dbReference type="KEGG" id="cai:Caci_7727"/>
<dbReference type="AlphaFoldDB" id="C7QDW3"/>
<dbReference type="CDD" id="cd04301">
    <property type="entry name" value="NAT_SF"/>
    <property type="match status" value="1"/>
</dbReference>
<dbReference type="OrthoDB" id="3239945at2"/>
<dbReference type="InterPro" id="IPR016181">
    <property type="entry name" value="Acyl_CoA_acyltransferase"/>
</dbReference>
<evidence type="ECO:0000259" key="2">
    <source>
        <dbReference type="PROSITE" id="PS51186"/>
    </source>
</evidence>
<protein>
    <submittedName>
        <fullName evidence="3">GCN5-related N-acetyltransferase</fullName>
    </submittedName>
</protein>
<sequence>MTDSTTALTVVPANQASWEDLRAVFGDRGVPHHCQCQWFKFPSKDWRAMPQEDRESQLRTQTRCGEPDAEATTGVVAYLDGEPVGWCAVEPRTEYPRLRTMRVPWTGRTEDRDDPGVWAITCFVVRTGYRRRGVSKALTEAAVAFARERGASAVEGYALVTEPGKEVVWGELFVGAKSTYEDCGFQEVSSPTPRRRVMRIEV</sequence>
<organism evidence="3 4">
    <name type="scientific">Catenulispora acidiphila (strain DSM 44928 / JCM 14897 / NBRC 102108 / NRRL B-24433 / ID139908)</name>
    <dbReference type="NCBI Taxonomy" id="479433"/>
    <lineage>
        <taxon>Bacteria</taxon>
        <taxon>Bacillati</taxon>
        <taxon>Actinomycetota</taxon>
        <taxon>Actinomycetes</taxon>
        <taxon>Catenulisporales</taxon>
        <taxon>Catenulisporaceae</taxon>
        <taxon>Catenulispora</taxon>
    </lineage>
</organism>
<evidence type="ECO:0000256" key="1">
    <source>
        <dbReference type="ARBA" id="ARBA00022679"/>
    </source>
</evidence>
<dbReference type="PANTHER" id="PTHR13947">
    <property type="entry name" value="GNAT FAMILY N-ACETYLTRANSFERASE"/>
    <property type="match status" value="1"/>
</dbReference>
<dbReference type="PANTHER" id="PTHR13947:SF37">
    <property type="entry name" value="LD18367P"/>
    <property type="match status" value="1"/>
</dbReference>
<evidence type="ECO:0000313" key="3">
    <source>
        <dbReference type="EMBL" id="ACU76551.1"/>
    </source>
</evidence>
<gene>
    <name evidence="3" type="ordered locus">Caci_7727</name>
</gene>
<dbReference type="SUPFAM" id="SSF55729">
    <property type="entry name" value="Acyl-CoA N-acyltransferases (Nat)"/>
    <property type="match status" value="1"/>
</dbReference>
<dbReference type="eggNOG" id="COG1247">
    <property type="taxonomic scope" value="Bacteria"/>
</dbReference>
<evidence type="ECO:0000313" key="4">
    <source>
        <dbReference type="Proteomes" id="UP000000851"/>
    </source>
</evidence>